<dbReference type="PANTHER" id="PTHR30474:SF2">
    <property type="entry name" value="PEPTIDOGLYCAN GLYCOSYLTRANSFERASE FTSW-RELATED"/>
    <property type="match status" value="1"/>
</dbReference>
<evidence type="ECO:0000256" key="13">
    <source>
        <dbReference type="ARBA" id="ARBA00023316"/>
    </source>
</evidence>
<gene>
    <name evidence="16 17" type="primary">ftsW</name>
    <name evidence="17" type="ORF">Q9L42_006335</name>
</gene>
<evidence type="ECO:0000256" key="4">
    <source>
        <dbReference type="ARBA" id="ARBA00022618"/>
    </source>
</evidence>
<dbReference type="GO" id="GO:0005886">
    <property type="term" value="C:plasma membrane"/>
    <property type="evidence" value="ECO:0007669"/>
    <property type="project" value="UniProtKB-SubCell"/>
</dbReference>
<dbReference type="InterPro" id="IPR013437">
    <property type="entry name" value="FtsW"/>
</dbReference>
<evidence type="ECO:0000256" key="8">
    <source>
        <dbReference type="ARBA" id="ARBA00022960"/>
    </source>
</evidence>
<keyword evidence="5 16" id="KW-0328">Glycosyltransferase</keyword>
<dbReference type="HAMAP" id="MF_00913">
    <property type="entry name" value="PGT_FtsW_proteobact"/>
    <property type="match status" value="1"/>
</dbReference>
<evidence type="ECO:0000256" key="6">
    <source>
        <dbReference type="ARBA" id="ARBA00022679"/>
    </source>
</evidence>
<dbReference type="GO" id="GO:0009252">
    <property type="term" value="P:peptidoglycan biosynthetic process"/>
    <property type="evidence" value="ECO:0007669"/>
    <property type="project" value="UniProtKB-UniRule"/>
</dbReference>
<evidence type="ECO:0000256" key="14">
    <source>
        <dbReference type="ARBA" id="ARBA00038053"/>
    </source>
</evidence>
<evidence type="ECO:0000313" key="17">
    <source>
        <dbReference type="EMBL" id="XBS21738.1"/>
    </source>
</evidence>
<protein>
    <recommendedName>
        <fullName evidence="16">Probable peptidoglycan glycosyltransferase FtsW</fullName>
        <shortName evidence="16">PGT</shortName>
        <ecNumber evidence="16">2.4.99.28</ecNumber>
    </recommendedName>
    <alternativeName>
        <fullName evidence="16">Cell division protein FtsW</fullName>
    </alternativeName>
    <alternativeName>
        <fullName evidence="16">Cell wall polymerase</fullName>
    </alternativeName>
    <alternativeName>
        <fullName evidence="16">Peptidoglycan polymerase</fullName>
        <shortName evidence="16">PG polymerase</shortName>
    </alternativeName>
</protein>
<keyword evidence="18" id="KW-1185">Reference proteome</keyword>
<dbReference type="GO" id="GO:0008360">
    <property type="term" value="P:regulation of cell shape"/>
    <property type="evidence" value="ECO:0007669"/>
    <property type="project" value="UniProtKB-KW"/>
</dbReference>
<feature type="transmembrane region" description="Helical" evidence="16">
    <location>
        <begin position="20"/>
        <end position="38"/>
    </location>
</feature>
<dbReference type="EMBL" id="CP157743">
    <property type="protein sequence ID" value="XBS21738.1"/>
    <property type="molecule type" value="Genomic_DNA"/>
</dbReference>
<dbReference type="GO" id="GO:0008955">
    <property type="term" value="F:peptidoglycan glycosyltransferase activity"/>
    <property type="evidence" value="ECO:0007669"/>
    <property type="project" value="UniProtKB-UniRule"/>
</dbReference>
<keyword evidence="8 16" id="KW-0133">Cell shape</keyword>
<evidence type="ECO:0000256" key="10">
    <source>
        <dbReference type="ARBA" id="ARBA00022989"/>
    </source>
</evidence>
<dbReference type="RefSeq" id="WP_305909269.1">
    <property type="nucleotide sequence ID" value="NZ_CP157743.1"/>
</dbReference>
<evidence type="ECO:0000256" key="9">
    <source>
        <dbReference type="ARBA" id="ARBA00022984"/>
    </source>
</evidence>
<dbReference type="NCBIfam" id="TIGR02614">
    <property type="entry name" value="ftsW"/>
    <property type="match status" value="1"/>
</dbReference>
<evidence type="ECO:0000256" key="15">
    <source>
        <dbReference type="ARBA" id="ARBA00049902"/>
    </source>
</evidence>
<dbReference type="GO" id="GO:0071555">
    <property type="term" value="P:cell wall organization"/>
    <property type="evidence" value="ECO:0007669"/>
    <property type="project" value="UniProtKB-KW"/>
</dbReference>
<comment type="catalytic activity">
    <reaction evidence="15 16">
        <text>[GlcNAc-(1-&gt;4)-Mur2Ac(oyl-L-Ala-gamma-D-Glu-L-Lys-D-Ala-D-Ala)](n)-di-trans,octa-cis-undecaprenyl diphosphate + beta-D-GlcNAc-(1-&gt;4)-Mur2Ac(oyl-L-Ala-gamma-D-Glu-L-Lys-D-Ala-D-Ala)-di-trans,octa-cis-undecaprenyl diphosphate = [GlcNAc-(1-&gt;4)-Mur2Ac(oyl-L-Ala-gamma-D-Glu-L-Lys-D-Ala-D-Ala)](n+1)-di-trans,octa-cis-undecaprenyl diphosphate + di-trans,octa-cis-undecaprenyl diphosphate + H(+)</text>
        <dbReference type="Rhea" id="RHEA:23708"/>
        <dbReference type="Rhea" id="RHEA-COMP:9602"/>
        <dbReference type="Rhea" id="RHEA-COMP:9603"/>
        <dbReference type="ChEBI" id="CHEBI:15378"/>
        <dbReference type="ChEBI" id="CHEBI:58405"/>
        <dbReference type="ChEBI" id="CHEBI:60033"/>
        <dbReference type="ChEBI" id="CHEBI:78435"/>
        <dbReference type="EC" id="2.4.99.28"/>
    </reaction>
</comment>
<dbReference type="EC" id="2.4.99.28" evidence="16"/>
<keyword evidence="12 16" id="KW-0131">Cell cycle</keyword>
<feature type="transmembrane region" description="Helical" evidence="16">
    <location>
        <begin position="58"/>
        <end position="78"/>
    </location>
</feature>
<feature type="transmembrane region" description="Helical" evidence="16">
    <location>
        <begin position="352"/>
        <end position="371"/>
    </location>
</feature>
<evidence type="ECO:0000256" key="7">
    <source>
        <dbReference type="ARBA" id="ARBA00022692"/>
    </source>
</evidence>
<evidence type="ECO:0000313" key="18">
    <source>
        <dbReference type="Proteomes" id="UP001225378"/>
    </source>
</evidence>
<dbReference type="Proteomes" id="UP001225378">
    <property type="component" value="Chromosome"/>
</dbReference>
<feature type="transmembrane region" description="Helical" evidence="16">
    <location>
        <begin position="281"/>
        <end position="301"/>
    </location>
</feature>
<name>A0AAU7NXQ3_9GAMM</name>
<sequence length="393" mass="42649">MINRVLKSVSQIQFHCDQLLLLVCLGLLLIGYVMVASSSLHLGVKMTGNAMHYPLRQMLHIIAGLMAAAVASAIPMALWEKTGSWLFIGGLLLLAIVLIPGIGVKVNGSMRWLSVAGLRVQVSEVVKFISVIYMAGYVVRHQEDVRQSPYGLLRPLLLFSIACALLLKEPDFGSAVVILTIAMGMMFLGGARIQQFLVLVALVAVLASLLVWVSPYRLARVTAFINPWADARNTGFQLVQALISFGRGDVFGVGLGNGIQKLFYLPEAHTDFLFSVLAEELGLVGVLVVISLFTLLLWRAFKIGAMAEQAGQVFSAYVAYGLGIWFGFQAFVNMGVNMGILPTKGLTLPLMSYGGGSMIVMCGAMAVLFRVNSEVIEHLKNNVKGKREWPSVS</sequence>
<comment type="similarity">
    <text evidence="14 16">Belongs to the SEDS family. FtsW subfamily.</text>
</comment>
<keyword evidence="11 16" id="KW-0472">Membrane</keyword>
<dbReference type="GO" id="GO:0015648">
    <property type="term" value="F:lipid-linked peptidoglycan transporter activity"/>
    <property type="evidence" value="ECO:0007669"/>
    <property type="project" value="TreeGrafter"/>
</dbReference>
<comment type="subcellular location">
    <subcellularLocation>
        <location evidence="16">Cell inner membrane</location>
        <topology evidence="16">Multi-pass membrane protein</topology>
    </subcellularLocation>
    <subcellularLocation>
        <location evidence="1">Cell membrane</location>
        <topology evidence="1">Multi-pass membrane protein</topology>
    </subcellularLocation>
    <text evidence="16">Localizes to the division septum.</text>
</comment>
<keyword evidence="7 16" id="KW-0812">Transmembrane</keyword>
<reference evidence="17 18" key="1">
    <citation type="journal article" date="2024" name="Microbiology">
        <title>Methylomarinum rosea sp. nov., a novel halophilic methanotrophic bacterium from the hypersaline Lake Elton.</title>
        <authorList>
            <person name="Suleimanov R.Z."/>
            <person name="Oshkin I.Y."/>
            <person name="Danilova O.V."/>
            <person name="Suzina N.E."/>
            <person name="Dedysh S.N."/>
        </authorList>
    </citation>
    <scope>NUCLEOTIDE SEQUENCE [LARGE SCALE GENOMIC DNA]</scope>
    <source>
        <strain evidence="17 18">Ch1-1</strain>
    </source>
</reference>
<evidence type="ECO:0000256" key="3">
    <source>
        <dbReference type="ARBA" id="ARBA00022475"/>
    </source>
</evidence>
<feature type="transmembrane region" description="Helical" evidence="16">
    <location>
        <begin position="85"/>
        <end position="104"/>
    </location>
</feature>
<evidence type="ECO:0000256" key="5">
    <source>
        <dbReference type="ARBA" id="ARBA00022676"/>
    </source>
</evidence>
<evidence type="ECO:0000256" key="1">
    <source>
        <dbReference type="ARBA" id="ARBA00004651"/>
    </source>
</evidence>
<feature type="transmembrane region" description="Helical" evidence="16">
    <location>
        <begin position="116"/>
        <end position="139"/>
    </location>
</feature>
<dbReference type="GO" id="GO:0043093">
    <property type="term" value="P:FtsZ-dependent cytokinesis"/>
    <property type="evidence" value="ECO:0007669"/>
    <property type="project" value="UniProtKB-UniRule"/>
</dbReference>
<evidence type="ECO:0000256" key="12">
    <source>
        <dbReference type="ARBA" id="ARBA00023306"/>
    </source>
</evidence>
<keyword evidence="16" id="KW-0997">Cell inner membrane</keyword>
<proteinExistence type="inferred from homology"/>
<organism evidence="17 18">
    <name type="scientific">Methylomarinum roseum</name>
    <dbReference type="NCBI Taxonomy" id="3067653"/>
    <lineage>
        <taxon>Bacteria</taxon>
        <taxon>Pseudomonadati</taxon>
        <taxon>Pseudomonadota</taxon>
        <taxon>Gammaproteobacteria</taxon>
        <taxon>Methylococcales</taxon>
        <taxon>Methylococcaceae</taxon>
        <taxon>Methylomarinum</taxon>
    </lineage>
</organism>
<evidence type="ECO:0000256" key="16">
    <source>
        <dbReference type="HAMAP-Rule" id="MF_00913"/>
    </source>
</evidence>
<feature type="transmembrane region" description="Helical" evidence="16">
    <location>
        <begin position="173"/>
        <end position="189"/>
    </location>
</feature>
<dbReference type="PANTHER" id="PTHR30474">
    <property type="entry name" value="CELL CYCLE PROTEIN"/>
    <property type="match status" value="1"/>
</dbReference>
<dbReference type="InterPro" id="IPR001182">
    <property type="entry name" value="FtsW/RodA"/>
</dbReference>
<keyword evidence="6 16" id="KW-0808">Transferase</keyword>
<feature type="transmembrane region" description="Helical" evidence="16">
    <location>
        <begin position="151"/>
        <end position="167"/>
    </location>
</feature>
<dbReference type="Pfam" id="PF01098">
    <property type="entry name" value="FTSW_RODA_SPOVE"/>
    <property type="match status" value="1"/>
</dbReference>
<comment type="function">
    <text evidence="16">Peptidoglycan polymerase that is essential for cell division.</text>
</comment>
<feature type="transmembrane region" description="Helical" evidence="16">
    <location>
        <begin position="196"/>
        <end position="214"/>
    </location>
</feature>
<evidence type="ECO:0000256" key="2">
    <source>
        <dbReference type="ARBA" id="ARBA00004752"/>
    </source>
</evidence>
<feature type="transmembrane region" description="Helical" evidence="16">
    <location>
        <begin position="313"/>
        <end position="332"/>
    </location>
</feature>
<comment type="pathway">
    <text evidence="2 16">Cell wall biogenesis; peptidoglycan biosynthesis.</text>
</comment>
<accession>A0AAU7NXQ3</accession>
<dbReference type="GO" id="GO:0032153">
    <property type="term" value="C:cell division site"/>
    <property type="evidence" value="ECO:0007669"/>
    <property type="project" value="UniProtKB-UniRule"/>
</dbReference>
<keyword evidence="3 16" id="KW-1003">Cell membrane</keyword>
<keyword evidence="10 16" id="KW-1133">Transmembrane helix</keyword>
<dbReference type="AlphaFoldDB" id="A0AAU7NXQ3"/>
<dbReference type="KEGG" id="mech:Q9L42_006335"/>
<keyword evidence="9 16" id="KW-0573">Peptidoglycan synthesis</keyword>
<keyword evidence="4 16" id="KW-0132">Cell division</keyword>
<keyword evidence="13 16" id="KW-0961">Cell wall biogenesis/degradation</keyword>
<evidence type="ECO:0000256" key="11">
    <source>
        <dbReference type="ARBA" id="ARBA00023136"/>
    </source>
</evidence>